<dbReference type="EMBL" id="AAYA01000009">
    <property type="protein sequence ID" value="EBA07444.1"/>
    <property type="molecule type" value="Genomic_DNA"/>
</dbReference>
<evidence type="ECO:0008006" key="4">
    <source>
        <dbReference type="Google" id="ProtNLM"/>
    </source>
</evidence>
<feature type="region of interest" description="Disordered" evidence="1">
    <location>
        <begin position="197"/>
        <end position="221"/>
    </location>
</feature>
<proteinExistence type="predicted"/>
<evidence type="ECO:0000313" key="2">
    <source>
        <dbReference type="EMBL" id="EBA07444.1"/>
    </source>
</evidence>
<evidence type="ECO:0000256" key="1">
    <source>
        <dbReference type="SAM" id="MobiDB-lite"/>
    </source>
</evidence>
<reference evidence="2 3" key="1">
    <citation type="submission" date="2006-06" db="EMBL/GenBank/DDBJ databases">
        <authorList>
            <person name="Moran M.A."/>
            <person name="Ferriera S."/>
            <person name="Johnson J."/>
            <person name="Kravitz S."/>
            <person name="Beeson K."/>
            <person name="Sutton G."/>
            <person name="Rogers Y.-H."/>
            <person name="Friedman R."/>
            <person name="Frazier M."/>
            <person name="Venter J.C."/>
        </authorList>
    </citation>
    <scope>NUCLEOTIDE SEQUENCE [LARGE SCALE GENOMIC DNA]</scope>
    <source>
        <strain evidence="2 3">E-37</strain>
    </source>
</reference>
<dbReference type="RefSeq" id="WP_005860453.1">
    <property type="nucleotide sequence ID" value="NZ_AAYA01000009.1"/>
</dbReference>
<protein>
    <recommendedName>
        <fullName evidence="4">Protein ImuA</fullName>
    </recommendedName>
</protein>
<name>A3K5Q5_SAGS3</name>
<dbReference type="SUPFAM" id="SSF52540">
    <property type="entry name" value="P-loop containing nucleoside triphosphate hydrolases"/>
    <property type="match status" value="1"/>
</dbReference>
<dbReference type="eggNOG" id="COG4544">
    <property type="taxonomic scope" value="Bacteria"/>
</dbReference>
<sequence>MMASALLSRRPHRPPPALALWEEVALALNRVHEICGPARRTLALRVAARAGAPLIWIAPDRGVDLPDACGMAGIMNPSEVLFVAAARTAELLWTMEEALKSGAAPVVVADLAEPPGMTPVRRLHLAAEAGAATGLSMPLGLLLTPGTGGASGIETRWHCAPAHTPGRDAWRLERLRARMLPPKVWRLEDDRLQPEGMAAQSPALHQVAPPAPACDVPRQGV</sequence>
<keyword evidence="3" id="KW-1185">Reference proteome</keyword>
<comment type="caution">
    <text evidence="2">The sequence shown here is derived from an EMBL/GenBank/DDBJ whole genome shotgun (WGS) entry which is preliminary data.</text>
</comment>
<dbReference type="Gene3D" id="3.40.50.300">
    <property type="entry name" value="P-loop containing nucleotide triphosphate hydrolases"/>
    <property type="match status" value="1"/>
</dbReference>
<dbReference type="Proteomes" id="UP000005713">
    <property type="component" value="Unassembled WGS sequence"/>
</dbReference>
<organism evidence="2 3">
    <name type="scientific">Sagittula stellata (strain ATCC 700073 / DSM 11524 / E-37)</name>
    <dbReference type="NCBI Taxonomy" id="388399"/>
    <lineage>
        <taxon>Bacteria</taxon>
        <taxon>Pseudomonadati</taxon>
        <taxon>Pseudomonadota</taxon>
        <taxon>Alphaproteobacteria</taxon>
        <taxon>Rhodobacterales</taxon>
        <taxon>Roseobacteraceae</taxon>
        <taxon>Sagittula</taxon>
    </lineage>
</organism>
<gene>
    <name evidence="2" type="ORF">SSE37_21635</name>
</gene>
<dbReference type="AlphaFoldDB" id="A3K5Q5"/>
<evidence type="ECO:0000313" key="3">
    <source>
        <dbReference type="Proteomes" id="UP000005713"/>
    </source>
</evidence>
<dbReference type="InterPro" id="IPR027417">
    <property type="entry name" value="P-loop_NTPase"/>
</dbReference>
<accession>A3K5Q5</accession>